<evidence type="ECO:0000313" key="1">
    <source>
        <dbReference type="EMBL" id="SAM68315.1"/>
    </source>
</evidence>
<sequence>MLHLFHLYIYSRLFYLYPNYKEYDLFLLDRWNIELRKIIIHCFLIL</sequence>
<protein>
    <submittedName>
        <fullName evidence="1">Uncharacterized protein</fullName>
    </submittedName>
</protein>
<gene>
    <name evidence="1" type="ORF">CHUV0807_1906</name>
</gene>
<dbReference type="EMBL" id="FKLO01000065">
    <property type="protein sequence ID" value="SAM68315.1"/>
    <property type="molecule type" value="Genomic_DNA"/>
</dbReference>
<proteinExistence type="predicted"/>
<organism evidence="1 2">
    <name type="scientific">Cardiobacterium hominis</name>
    <dbReference type="NCBI Taxonomy" id="2718"/>
    <lineage>
        <taxon>Bacteria</taxon>
        <taxon>Pseudomonadati</taxon>
        <taxon>Pseudomonadota</taxon>
        <taxon>Gammaproteobacteria</taxon>
        <taxon>Cardiobacteriales</taxon>
        <taxon>Cardiobacteriaceae</taxon>
        <taxon>Cardiobacterium</taxon>
    </lineage>
</organism>
<name>A0A1C3H602_9GAMM</name>
<dbReference type="AlphaFoldDB" id="A0A1C3H602"/>
<evidence type="ECO:0000313" key="2">
    <source>
        <dbReference type="Proteomes" id="UP000190837"/>
    </source>
</evidence>
<dbReference type="Proteomes" id="UP000190837">
    <property type="component" value="Unassembled WGS sequence"/>
</dbReference>
<accession>A0A1C3H602</accession>
<reference evidence="2" key="1">
    <citation type="submission" date="2016-04" db="EMBL/GenBank/DDBJ databases">
        <authorList>
            <person name="Tagini F."/>
        </authorList>
    </citation>
    <scope>NUCLEOTIDE SEQUENCE [LARGE SCALE GENOMIC DNA]</scope>
    <source>
        <strain evidence="2">CHUV0807</strain>
    </source>
</reference>